<feature type="domain" description="DhaL" evidence="1">
    <location>
        <begin position="8"/>
        <end position="200"/>
    </location>
</feature>
<protein>
    <submittedName>
        <fullName evidence="2">DAK2 domain-containing protein</fullName>
    </submittedName>
</protein>
<gene>
    <name evidence="2" type="ORF">LKD37_16350</name>
</gene>
<dbReference type="InterPro" id="IPR048394">
    <property type="entry name" value="FakA-like_M"/>
</dbReference>
<dbReference type="AlphaFoldDB" id="A0AAE3DGY8"/>
<dbReference type="GO" id="GO:0004371">
    <property type="term" value="F:glycerone kinase activity"/>
    <property type="evidence" value="ECO:0007669"/>
    <property type="project" value="InterPro"/>
</dbReference>
<dbReference type="InterPro" id="IPR004007">
    <property type="entry name" value="DhaL_dom"/>
</dbReference>
<dbReference type="SMART" id="SM01121">
    <property type="entry name" value="Dak1_2"/>
    <property type="match status" value="1"/>
</dbReference>
<dbReference type="InterPro" id="IPR036117">
    <property type="entry name" value="DhaL_dom_sf"/>
</dbReference>
<dbReference type="InterPro" id="IPR019986">
    <property type="entry name" value="YloV-like"/>
</dbReference>
<evidence type="ECO:0000259" key="1">
    <source>
        <dbReference type="PROSITE" id="PS51480"/>
    </source>
</evidence>
<dbReference type="InterPro" id="IPR033470">
    <property type="entry name" value="FakA-like_C"/>
</dbReference>
<evidence type="ECO:0000313" key="3">
    <source>
        <dbReference type="Proteomes" id="UP001199319"/>
    </source>
</evidence>
<proteinExistence type="predicted"/>
<comment type="caution">
    <text evidence="2">The sequence shown here is derived from an EMBL/GenBank/DDBJ whole genome shotgun (WGS) entry which is preliminary data.</text>
</comment>
<dbReference type="Gene3D" id="1.25.40.340">
    <property type="match status" value="1"/>
</dbReference>
<dbReference type="NCBIfam" id="TIGR03599">
    <property type="entry name" value="YloV"/>
    <property type="match status" value="1"/>
</dbReference>
<keyword evidence="3" id="KW-1185">Reference proteome</keyword>
<sequence length="557" mass="58700">MTDRISGSAFKQMIAFGAACVAQQKQAINDLNVFPVPDGDTGTNMSLTIQTAVNELKKSEPATVGEAAKITAGALLRGARGNSGVILSLLFRGISKSAKGLVEMDGPALAAAMGEGVATAYGAVMKPAEGTVLTVSRLAAARAAQAAQENPSAEYVLEQAILAGQETLAQTIDMNPVLKKAGVVDAGGKGYLIILDGMLRALRGEELPQVEEDEKAQDKADFGALSLEDITFTYDTVFIVRKKEGVSIEPFRAYLDGIGDSLVIGEDDEAFKVHVHTDIPGQALTEAAKYGTLELAKIENMRTQAEELAAGKQAQSTDDLDAVEEELEAMEGGVAAPEKRYGFLAVCAGDGLAATFRDLGVDRIVSGGQTMNPSTQAILQEVNRTPSQVVFVLPNNKNIIMAAQQCVGLTEKEVIVVPTATVPQGISAMMAVDPEEADPQVILAAMTEAAENVVTAQVTYAARNSDFDGFAISAGDYLALTDGKLFGTDQKLETLLDQLAALAADKGAEFITVFYGDGVTQEDAQRAEQRFADACPEAEVSLLPGGQPVYYYIISIE</sequence>
<dbReference type="Proteomes" id="UP001199319">
    <property type="component" value="Unassembled WGS sequence"/>
</dbReference>
<dbReference type="SUPFAM" id="SSF101473">
    <property type="entry name" value="DhaL-like"/>
    <property type="match status" value="1"/>
</dbReference>
<dbReference type="GO" id="GO:0006071">
    <property type="term" value="P:glycerol metabolic process"/>
    <property type="evidence" value="ECO:0007669"/>
    <property type="project" value="InterPro"/>
</dbReference>
<dbReference type="Pfam" id="PF02734">
    <property type="entry name" value="Dak2"/>
    <property type="match status" value="1"/>
</dbReference>
<dbReference type="RefSeq" id="WP_302930164.1">
    <property type="nucleotide sequence ID" value="NZ_JAJEPW010000097.1"/>
</dbReference>
<evidence type="ECO:0000313" key="2">
    <source>
        <dbReference type="EMBL" id="MCC2131046.1"/>
    </source>
</evidence>
<dbReference type="Pfam" id="PF13684">
    <property type="entry name" value="FakA-like_C"/>
    <property type="match status" value="1"/>
</dbReference>
<dbReference type="EMBL" id="JAJEPW010000097">
    <property type="protein sequence ID" value="MCC2131046.1"/>
    <property type="molecule type" value="Genomic_DNA"/>
</dbReference>
<dbReference type="InterPro" id="IPR050270">
    <property type="entry name" value="DegV_domain_contain"/>
</dbReference>
<dbReference type="PANTHER" id="PTHR33434">
    <property type="entry name" value="DEGV DOMAIN-CONTAINING PROTEIN DR_1986-RELATED"/>
    <property type="match status" value="1"/>
</dbReference>
<organism evidence="2 3">
    <name type="scientific">Brotocaccenecus cirricatena</name>
    <dbReference type="NCBI Taxonomy" id="3064195"/>
    <lineage>
        <taxon>Bacteria</taxon>
        <taxon>Bacillati</taxon>
        <taxon>Bacillota</taxon>
        <taxon>Clostridia</taxon>
        <taxon>Eubacteriales</taxon>
        <taxon>Oscillospiraceae</taxon>
        <taxon>Brotocaccenecus</taxon>
    </lineage>
</organism>
<accession>A0AAE3DGY8</accession>
<dbReference type="SMART" id="SM01120">
    <property type="entry name" value="Dak2"/>
    <property type="match status" value="1"/>
</dbReference>
<dbReference type="PROSITE" id="PS51480">
    <property type="entry name" value="DHAL"/>
    <property type="match status" value="1"/>
</dbReference>
<dbReference type="Pfam" id="PF21645">
    <property type="entry name" value="FakA-like_M"/>
    <property type="match status" value="1"/>
</dbReference>
<dbReference type="PANTHER" id="PTHR33434:SF4">
    <property type="entry name" value="PHOSPHATASE PROTEIN"/>
    <property type="match status" value="1"/>
</dbReference>
<reference evidence="2" key="1">
    <citation type="submission" date="2021-10" db="EMBL/GenBank/DDBJ databases">
        <title>Anaerobic single-cell dispensing facilitates the cultivation of human gut bacteria.</title>
        <authorList>
            <person name="Afrizal A."/>
        </authorList>
    </citation>
    <scope>NUCLEOTIDE SEQUENCE</scope>
    <source>
        <strain evidence="2">CLA-AA-H272</strain>
    </source>
</reference>
<name>A0AAE3DGY8_9FIRM</name>